<name>A0ABS8INA2_9BURK</name>
<feature type="domain" description="DUF4440" evidence="1">
    <location>
        <begin position="8"/>
        <end position="119"/>
    </location>
</feature>
<dbReference type="Pfam" id="PF14534">
    <property type="entry name" value="DUF4440"/>
    <property type="match status" value="1"/>
</dbReference>
<proteinExistence type="predicted"/>
<accession>A0ABS8INA2</accession>
<dbReference type="NCBIfam" id="TIGR02246">
    <property type="entry name" value="SgcJ/EcaC family oxidoreductase"/>
    <property type="match status" value="1"/>
</dbReference>
<dbReference type="Gene3D" id="3.10.450.50">
    <property type="match status" value="1"/>
</dbReference>
<dbReference type="EMBL" id="JAJHPV010000004">
    <property type="protein sequence ID" value="MCC6069810.1"/>
    <property type="molecule type" value="Genomic_DNA"/>
</dbReference>
<sequence length="130" mass="14194">MSQDEQEIRQLVETWLMATQAGDVEAVLALMSDDVMFMSAGQPPMTGREAFARGLNKVLAENVIESTSEIAEIVVSGDLAYCRTKLTVTITSKHGQLPILRNGDTLSILRKQADGKWRLTRDANMLAAAA</sequence>
<evidence type="ECO:0000313" key="2">
    <source>
        <dbReference type="EMBL" id="MCC6069810.1"/>
    </source>
</evidence>
<evidence type="ECO:0000313" key="3">
    <source>
        <dbReference type="Proteomes" id="UP001198701"/>
    </source>
</evidence>
<comment type="caution">
    <text evidence="2">The sequence shown here is derived from an EMBL/GenBank/DDBJ whole genome shotgun (WGS) entry which is preliminary data.</text>
</comment>
<dbReference type="InterPro" id="IPR011944">
    <property type="entry name" value="Steroid_delta5-4_isomerase"/>
</dbReference>
<gene>
    <name evidence="2" type="ORF">LMJ30_02405</name>
</gene>
<dbReference type="Proteomes" id="UP001198701">
    <property type="component" value="Unassembled WGS sequence"/>
</dbReference>
<reference evidence="2 3" key="1">
    <citation type="submission" date="2021-11" db="EMBL/GenBank/DDBJ databases">
        <authorList>
            <person name="Huq M.A."/>
        </authorList>
    </citation>
    <scope>NUCLEOTIDE SEQUENCE [LARGE SCALE GENOMIC DNA]</scope>
    <source>
        <strain evidence="2 3">MAHUQ-52</strain>
    </source>
</reference>
<protein>
    <submittedName>
        <fullName evidence="2">SgcJ/EcaC family oxidoreductase</fullName>
    </submittedName>
</protein>
<dbReference type="RefSeq" id="WP_229430741.1">
    <property type="nucleotide sequence ID" value="NZ_JAJHPV010000004.1"/>
</dbReference>
<evidence type="ECO:0000259" key="1">
    <source>
        <dbReference type="Pfam" id="PF14534"/>
    </source>
</evidence>
<dbReference type="InterPro" id="IPR027843">
    <property type="entry name" value="DUF4440"/>
</dbReference>
<dbReference type="SUPFAM" id="SSF54427">
    <property type="entry name" value="NTF2-like"/>
    <property type="match status" value="1"/>
</dbReference>
<keyword evidence="3" id="KW-1185">Reference proteome</keyword>
<organism evidence="2 3">
    <name type="scientific">Massilia agrisoli</name>
    <dbReference type="NCBI Taxonomy" id="2892444"/>
    <lineage>
        <taxon>Bacteria</taxon>
        <taxon>Pseudomonadati</taxon>
        <taxon>Pseudomonadota</taxon>
        <taxon>Betaproteobacteria</taxon>
        <taxon>Burkholderiales</taxon>
        <taxon>Oxalobacteraceae</taxon>
        <taxon>Telluria group</taxon>
        <taxon>Massilia</taxon>
    </lineage>
</organism>
<dbReference type="InterPro" id="IPR032710">
    <property type="entry name" value="NTF2-like_dom_sf"/>
</dbReference>